<name>F0W6F7_9STRA</name>
<protein>
    <submittedName>
        <fullName evidence="1">AlNc14C24G2456 protein</fullName>
    </submittedName>
</protein>
<dbReference type="AlphaFoldDB" id="F0W6F7"/>
<reference evidence="1" key="2">
    <citation type="submission" date="2011-02" db="EMBL/GenBank/DDBJ databases">
        <authorList>
            <person name="MacLean D."/>
        </authorList>
    </citation>
    <scope>NUCLEOTIDE SEQUENCE</scope>
</reference>
<accession>F0W6F7</accession>
<sequence>MVQELRAIERNERTRISCLHYELPTHTSKARERKGPERSTEMIRCEKRNSLGRSIHVRKACNTTPDISNQCTKEIIMRAVDDAMQTVLARTDVEDPRVDDSDASEADSSNFATMCGGSYVVGTEILQENDLIRQEEIINRNQLKQYFRDCTNPKERNELQSNNFAASEYAKRKLVIKKLQARVQRDRQFLSNMAIMLRRREELLDEAFSEFIPAQGPPRFCAINR</sequence>
<dbReference type="EMBL" id="FR824069">
    <property type="protein sequence ID" value="CCA16701.1"/>
    <property type="molecule type" value="Genomic_DNA"/>
</dbReference>
<reference evidence="1" key="1">
    <citation type="journal article" date="2011" name="PLoS Biol.">
        <title>Gene gain and loss during evolution of obligate parasitism in the white rust pathogen of Arabidopsis thaliana.</title>
        <authorList>
            <person name="Kemen E."/>
            <person name="Gardiner A."/>
            <person name="Schultz-Larsen T."/>
            <person name="Kemen A.C."/>
            <person name="Balmuth A.L."/>
            <person name="Robert-Seilaniantz A."/>
            <person name="Bailey K."/>
            <person name="Holub E."/>
            <person name="Studholme D.J."/>
            <person name="Maclean D."/>
            <person name="Jones J.D."/>
        </authorList>
    </citation>
    <scope>NUCLEOTIDE SEQUENCE</scope>
</reference>
<evidence type="ECO:0000313" key="1">
    <source>
        <dbReference type="EMBL" id="CCA16701.1"/>
    </source>
</evidence>
<gene>
    <name evidence="1" type="primary">AlNc14C24G2456</name>
    <name evidence="1" type="ORF">ALNC14_028440</name>
</gene>
<dbReference type="HOGENOM" id="CLU_1231769_0_0_1"/>
<organism evidence="1">
    <name type="scientific">Albugo laibachii Nc14</name>
    <dbReference type="NCBI Taxonomy" id="890382"/>
    <lineage>
        <taxon>Eukaryota</taxon>
        <taxon>Sar</taxon>
        <taxon>Stramenopiles</taxon>
        <taxon>Oomycota</taxon>
        <taxon>Peronosporomycetes</taxon>
        <taxon>Albuginales</taxon>
        <taxon>Albuginaceae</taxon>
        <taxon>Albugo</taxon>
    </lineage>
</organism>
<proteinExistence type="predicted"/>